<dbReference type="GO" id="GO:0043186">
    <property type="term" value="C:P granule"/>
    <property type="evidence" value="ECO:0007669"/>
    <property type="project" value="TreeGrafter"/>
</dbReference>
<dbReference type="Pfam" id="PF13087">
    <property type="entry name" value="AAA_12"/>
    <property type="match status" value="1"/>
</dbReference>
<protein>
    <submittedName>
        <fullName evidence="3">Helicase Mov10l1</fullName>
    </submittedName>
</protein>
<organism evidence="3 4">
    <name type="scientific">Hypsibius exemplaris</name>
    <name type="common">Freshwater tardigrade</name>
    <dbReference type="NCBI Taxonomy" id="2072580"/>
    <lineage>
        <taxon>Eukaryota</taxon>
        <taxon>Metazoa</taxon>
        <taxon>Ecdysozoa</taxon>
        <taxon>Tardigrada</taxon>
        <taxon>Eutardigrada</taxon>
        <taxon>Parachela</taxon>
        <taxon>Hypsibioidea</taxon>
        <taxon>Hypsibiidae</taxon>
        <taxon>Hypsibius</taxon>
    </lineage>
</organism>
<dbReference type="CDD" id="cd18808">
    <property type="entry name" value="SF1_C_Upf1"/>
    <property type="match status" value="1"/>
</dbReference>
<keyword evidence="3" id="KW-0067">ATP-binding</keyword>
<accession>A0A9X6NJX5</accession>
<keyword evidence="3" id="KW-0547">Nucleotide-binding</keyword>
<feature type="compositionally biased region" description="Polar residues" evidence="1">
    <location>
        <begin position="486"/>
        <end position="498"/>
    </location>
</feature>
<dbReference type="PANTHER" id="PTHR10887:SF322">
    <property type="entry name" value="HELICASE MOV-10"/>
    <property type="match status" value="1"/>
</dbReference>
<gene>
    <name evidence="3" type="ORF">BV898_15245</name>
</gene>
<evidence type="ECO:0000256" key="1">
    <source>
        <dbReference type="SAM" id="MobiDB-lite"/>
    </source>
</evidence>
<dbReference type="OrthoDB" id="6513042at2759"/>
<feature type="compositionally biased region" description="Basic residues" evidence="1">
    <location>
        <begin position="1"/>
        <end position="11"/>
    </location>
</feature>
<comment type="caution">
    <text evidence="3">The sequence shown here is derived from an EMBL/GenBank/DDBJ whole genome shotgun (WGS) entry which is preliminary data.</text>
</comment>
<evidence type="ECO:0000313" key="4">
    <source>
        <dbReference type="Proteomes" id="UP000192578"/>
    </source>
</evidence>
<dbReference type="Pfam" id="PF13245">
    <property type="entry name" value="AAA_19"/>
    <property type="match status" value="1"/>
</dbReference>
<dbReference type="InterPro" id="IPR045055">
    <property type="entry name" value="DNA2/NAM7-like"/>
</dbReference>
<dbReference type="SUPFAM" id="SSF52540">
    <property type="entry name" value="P-loop containing nucleoside triphosphate hydrolases"/>
    <property type="match status" value="1"/>
</dbReference>
<keyword evidence="3" id="KW-0347">Helicase</keyword>
<keyword evidence="3" id="KW-0378">Hydrolase</keyword>
<dbReference type="Gene3D" id="3.40.50.300">
    <property type="entry name" value="P-loop containing nucleotide triphosphate hydrolases"/>
    <property type="match status" value="2"/>
</dbReference>
<dbReference type="InterPro" id="IPR041679">
    <property type="entry name" value="DNA2/NAM7-like_C"/>
</dbReference>
<dbReference type="GO" id="GO:0035194">
    <property type="term" value="P:regulatory ncRNA-mediated post-transcriptional gene silencing"/>
    <property type="evidence" value="ECO:0007669"/>
    <property type="project" value="TreeGrafter"/>
</dbReference>
<name>A0A9X6NJX5_HYPEX</name>
<dbReference type="InterPro" id="IPR047187">
    <property type="entry name" value="SF1_C_Upf1"/>
</dbReference>
<evidence type="ECO:0000313" key="3">
    <source>
        <dbReference type="EMBL" id="OWA50739.1"/>
    </source>
</evidence>
<dbReference type="AlphaFoldDB" id="A0A9X6NJX5"/>
<evidence type="ECO:0000259" key="2">
    <source>
        <dbReference type="Pfam" id="PF13087"/>
    </source>
</evidence>
<feature type="region of interest" description="Disordered" evidence="1">
    <location>
        <begin position="1"/>
        <end position="26"/>
    </location>
</feature>
<dbReference type="Proteomes" id="UP000192578">
    <property type="component" value="Unassembled WGS sequence"/>
</dbReference>
<feature type="compositionally biased region" description="Basic and acidic residues" evidence="1">
    <location>
        <begin position="501"/>
        <end position="524"/>
    </location>
</feature>
<sequence length="713" mass="77895">MTSQPRARRVSSKLPTSLGNAPLPTNRKHYDIEGTLLQLLNRCQDPGTVIPFLRTVATPQNLVARLHHLLWLEEHHVRITDGAMVQSSATVTKVTDFSFKFECQAANVKLRKGDRLVLESTATGAVWDAVVEGSKVHVKEMRVLGGGEFVPFEFSKTFHIRRVPDRHWFRHLHAAVDAVWSNLGAGVAFGVAKLQPSRKLPPSAMDTGKLEFFDGSLDDVQKGAIRNVVSSGGSLAPYIILGSAGTGKTRIIQELLLQFSANCTWSRVLVVGLTVRATCRLVEFYAAHPVAKTVPFALLVADGSARAHVSDFLRDSVWTVDALTTRELGPRVVFTADVYNAAYIIENKGCHFTHLLLDDSASMTEPEAMMAMACLEQQSRCPTALTNLHIVLTGDLSSLAPDVRSPTALKYGLGNSMIYRLLGLPLYGDSRAGRDGLFVTELKINYRSVPAIVALTGMLLCNYRSDGDAMRMEPAMLGRQRADSIPETSASSSKSPQNDPGKVEEPTKKSESRFAPDPKKEAMSKKSLTAISGSTVVPASDRLLQFPAKLPTVQFTAVRGMVKYLDNDQDPSKAYNEAEIVVVLDYLQHAYQAGIPPDQVCVFTPGRGQAMKIAEAIRADGLPMPAVPVSFDLVGHEWDVMIISCLRSATARGNLAGQGFNAHPELSNLAVTRGRDHLLVVGNDRELAQEDDFWRLFLRLTRAEKGCLVGTLS</sequence>
<reference evidence="4" key="1">
    <citation type="submission" date="2017-01" db="EMBL/GenBank/DDBJ databases">
        <title>Comparative genomics of anhydrobiosis in the tardigrade Hypsibius dujardini.</title>
        <authorList>
            <person name="Yoshida Y."/>
            <person name="Koutsovoulos G."/>
            <person name="Laetsch D."/>
            <person name="Stevens L."/>
            <person name="Kumar S."/>
            <person name="Horikawa D."/>
            <person name="Ishino K."/>
            <person name="Komine S."/>
            <person name="Tomita M."/>
            <person name="Blaxter M."/>
            <person name="Arakawa K."/>
        </authorList>
    </citation>
    <scope>NUCLEOTIDE SEQUENCE [LARGE SCALE GENOMIC DNA]</scope>
    <source>
        <strain evidence="4">Z151</strain>
    </source>
</reference>
<dbReference type="InterPro" id="IPR027417">
    <property type="entry name" value="P-loop_NTPase"/>
</dbReference>
<proteinExistence type="predicted"/>
<keyword evidence="4" id="KW-1185">Reference proteome</keyword>
<dbReference type="GO" id="GO:0005829">
    <property type="term" value="C:cytosol"/>
    <property type="evidence" value="ECO:0007669"/>
    <property type="project" value="TreeGrafter"/>
</dbReference>
<feature type="region of interest" description="Disordered" evidence="1">
    <location>
        <begin position="478"/>
        <end position="527"/>
    </location>
</feature>
<dbReference type="PANTHER" id="PTHR10887">
    <property type="entry name" value="DNA2/NAM7 HELICASE FAMILY"/>
    <property type="match status" value="1"/>
</dbReference>
<dbReference type="EMBL" id="MTYJ01000201">
    <property type="protein sequence ID" value="OWA50739.1"/>
    <property type="molecule type" value="Genomic_DNA"/>
</dbReference>
<feature type="domain" description="DNA2/NAM7 helicase-like C-terminal" evidence="2">
    <location>
        <begin position="548"/>
        <end position="684"/>
    </location>
</feature>
<dbReference type="GO" id="GO:0004386">
    <property type="term" value="F:helicase activity"/>
    <property type="evidence" value="ECO:0007669"/>
    <property type="project" value="UniProtKB-KW"/>
</dbReference>